<name>A0AAV5GUS9_9BASI</name>
<reference evidence="1 2" key="1">
    <citation type="submission" date="2021-12" db="EMBL/GenBank/DDBJ databases">
        <title>High titer production of polyol ester of fatty acids by Rhodotorula paludigena BS15 towards product separation-free biomass refinery.</title>
        <authorList>
            <person name="Mano J."/>
            <person name="Ono H."/>
            <person name="Tanaka T."/>
            <person name="Naito K."/>
            <person name="Sushida H."/>
            <person name="Ike M."/>
            <person name="Tokuyasu K."/>
            <person name="Kitaoka M."/>
        </authorList>
    </citation>
    <scope>NUCLEOTIDE SEQUENCE [LARGE SCALE GENOMIC DNA]</scope>
    <source>
        <strain evidence="1 2">BS15</strain>
    </source>
</reference>
<evidence type="ECO:0000313" key="1">
    <source>
        <dbReference type="EMBL" id="GJN93978.1"/>
    </source>
</evidence>
<accession>A0AAV5GUS9</accession>
<dbReference type="EMBL" id="BQKY01000015">
    <property type="protein sequence ID" value="GJN93978.1"/>
    <property type="molecule type" value="Genomic_DNA"/>
</dbReference>
<sequence>MKLKPFQRRSLHLEARDVTVTATVTMGVSTILLTLTNTLEAPTPLVTSTETVFSEAPTPLATQTATSYFEAATPLFTKTQTEETPIETATVTSTVTLPQQVTTTTSTVYARSTACAQKVVYTQPTCPRTQLGTFLVGETQEALLKLYKKLSGKQVLIDCGTGGQYLY</sequence>
<evidence type="ECO:0000313" key="2">
    <source>
        <dbReference type="Proteomes" id="UP001342314"/>
    </source>
</evidence>
<proteinExistence type="predicted"/>
<organism evidence="1 2">
    <name type="scientific">Rhodotorula paludigena</name>
    <dbReference type="NCBI Taxonomy" id="86838"/>
    <lineage>
        <taxon>Eukaryota</taxon>
        <taxon>Fungi</taxon>
        <taxon>Dikarya</taxon>
        <taxon>Basidiomycota</taxon>
        <taxon>Pucciniomycotina</taxon>
        <taxon>Microbotryomycetes</taxon>
        <taxon>Sporidiobolales</taxon>
        <taxon>Sporidiobolaceae</taxon>
        <taxon>Rhodotorula</taxon>
    </lineage>
</organism>
<comment type="caution">
    <text evidence="1">The sequence shown here is derived from an EMBL/GenBank/DDBJ whole genome shotgun (WGS) entry which is preliminary data.</text>
</comment>
<keyword evidence="2" id="KW-1185">Reference proteome</keyword>
<dbReference type="Proteomes" id="UP001342314">
    <property type="component" value="Unassembled WGS sequence"/>
</dbReference>
<protein>
    <submittedName>
        <fullName evidence="1">Uncharacterized protein</fullName>
    </submittedName>
</protein>
<gene>
    <name evidence="1" type="ORF">Rhopal_007041-T1</name>
</gene>
<dbReference type="AlphaFoldDB" id="A0AAV5GUS9"/>